<name>A0ABD1ZFA1_9MARC</name>
<dbReference type="EMBL" id="JBHFFA010000001">
    <property type="protein sequence ID" value="KAL2650108.1"/>
    <property type="molecule type" value="Genomic_DNA"/>
</dbReference>
<evidence type="ECO:0000313" key="3">
    <source>
        <dbReference type="Proteomes" id="UP001605036"/>
    </source>
</evidence>
<dbReference type="AlphaFoldDB" id="A0ABD1ZFA1"/>
<feature type="region of interest" description="Disordered" evidence="1">
    <location>
        <begin position="1"/>
        <end position="29"/>
    </location>
</feature>
<accession>A0ABD1ZFA1</accession>
<sequence>MRSTYKLRHVGSNDRATGQRLEPRQRSSARTASFVLIWPAIDTLASIRETSPGRISLMFRSAQQNGSSTTVNGKRVQHPASQPGRTAGSQEKREPQRETLIQFS</sequence>
<comment type="caution">
    <text evidence="2">The sequence shown here is derived from an EMBL/GenBank/DDBJ whole genome shotgun (WGS) entry which is preliminary data.</text>
</comment>
<feature type="compositionally biased region" description="Polar residues" evidence="1">
    <location>
        <begin position="63"/>
        <end position="72"/>
    </location>
</feature>
<evidence type="ECO:0000313" key="2">
    <source>
        <dbReference type="EMBL" id="KAL2650108.1"/>
    </source>
</evidence>
<feature type="compositionally biased region" description="Polar residues" evidence="1">
    <location>
        <begin position="79"/>
        <end position="89"/>
    </location>
</feature>
<organism evidence="2 3">
    <name type="scientific">Riccia fluitans</name>
    <dbReference type="NCBI Taxonomy" id="41844"/>
    <lineage>
        <taxon>Eukaryota</taxon>
        <taxon>Viridiplantae</taxon>
        <taxon>Streptophyta</taxon>
        <taxon>Embryophyta</taxon>
        <taxon>Marchantiophyta</taxon>
        <taxon>Marchantiopsida</taxon>
        <taxon>Marchantiidae</taxon>
        <taxon>Marchantiales</taxon>
        <taxon>Ricciaceae</taxon>
        <taxon>Riccia</taxon>
    </lineage>
</organism>
<feature type="region of interest" description="Disordered" evidence="1">
    <location>
        <begin position="63"/>
        <end position="104"/>
    </location>
</feature>
<keyword evidence="3" id="KW-1185">Reference proteome</keyword>
<evidence type="ECO:0000256" key="1">
    <source>
        <dbReference type="SAM" id="MobiDB-lite"/>
    </source>
</evidence>
<dbReference type="Proteomes" id="UP001605036">
    <property type="component" value="Unassembled WGS sequence"/>
</dbReference>
<gene>
    <name evidence="2" type="ORF">R1flu_018236</name>
</gene>
<proteinExistence type="predicted"/>
<protein>
    <submittedName>
        <fullName evidence="2">Uncharacterized protein</fullName>
    </submittedName>
</protein>
<reference evidence="2 3" key="1">
    <citation type="submission" date="2024-09" db="EMBL/GenBank/DDBJ databases">
        <title>Chromosome-scale assembly of Riccia fluitans.</title>
        <authorList>
            <person name="Paukszto L."/>
            <person name="Sawicki J."/>
            <person name="Karawczyk K."/>
            <person name="Piernik-Szablinska J."/>
            <person name="Szczecinska M."/>
            <person name="Mazdziarz M."/>
        </authorList>
    </citation>
    <scope>NUCLEOTIDE SEQUENCE [LARGE SCALE GENOMIC DNA]</scope>
    <source>
        <strain evidence="2">Rf_01</strain>
        <tissue evidence="2">Aerial parts of the thallus</tissue>
    </source>
</reference>